<dbReference type="EC" id="3.4.24.36" evidence="4 18"/>
<sequence length="364" mass="39218">MPKAFQHVVLALSATLLFLALLLPVAVATATAASDPDSINIPTKALRSHRCIHDELQQSVLDAAAARHPALQEGTQGDTFKQCTVTRTLARSGLPFVSSAALARTTAAAANTITWGRLRILVSTLDLYDNSVYCTPNKTYTSNKQGGYVACTFTDVLTDEKRETLTQYLLPQALRMHTERLRVQQVQGTWKVTDLHGVCANFQVPIEHTTVGVRDVDFIVYVASVPAQRDVVAWATTCQVHLDNRPAVGVINIPAANLLSHYDHYMIHTVAHEVAHALGFSGRFFSSTGISSTVTGIRGKTAAVPVVNSTTVVAKAREHFGCPTAAYMELEDAGGDGTMGSHWKIRNAADELMAPVSGAGYYTA</sequence>
<keyword evidence="6 17" id="KW-0479">Metal-binding</keyword>
<dbReference type="GO" id="GO:0006508">
    <property type="term" value="P:proteolysis"/>
    <property type="evidence" value="ECO:0007669"/>
    <property type="project" value="UniProtKB-KW"/>
</dbReference>
<evidence type="ECO:0000256" key="5">
    <source>
        <dbReference type="ARBA" id="ARBA00022670"/>
    </source>
</evidence>
<feature type="binding site" evidence="17">
    <location>
        <position position="272"/>
    </location>
    <ligand>
        <name>Zn(2+)</name>
        <dbReference type="ChEBI" id="CHEBI:29105"/>
        <note>catalytic</note>
    </ligand>
</feature>
<evidence type="ECO:0000256" key="8">
    <source>
        <dbReference type="ARBA" id="ARBA00022801"/>
    </source>
</evidence>
<comment type="cofactor">
    <cofactor evidence="17 18">
        <name>Zn(2+)</name>
        <dbReference type="ChEBI" id="CHEBI:29105"/>
    </cofactor>
    <text evidence="17 18">Binds 1 zinc ion per subunit.</text>
</comment>
<reference evidence="19 20" key="1">
    <citation type="journal article" date="2015" name="PLoS Pathog.">
        <title>Leptomonas seymouri: Adaptations to the Dixenous Life Cycle Analyzed by Genome Sequencing, Transcriptome Profiling and Co-infection with Leishmania donovani.</title>
        <authorList>
            <person name="Kraeva N."/>
            <person name="Butenko A."/>
            <person name="Hlavacova J."/>
            <person name="Kostygov A."/>
            <person name="Myskova J."/>
            <person name="Grybchuk D."/>
            <person name="Lestinova T."/>
            <person name="Votypka J."/>
            <person name="Volf P."/>
            <person name="Opperdoes F."/>
            <person name="Flegontov P."/>
            <person name="Lukes J."/>
            <person name="Yurchenko V."/>
        </authorList>
    </citation>
    <scope>NUCLEOTIDE SEQUENCE [LARGE SCALE GENOMIC DNA]</scope>
    <source>
        <strain evidence="19 20">ATCC 30220</strain>
    </source>
</reference>
<dbReference type="PANTHER" id="PTHR10942:SF0">
    <property type="entry name" value="LEISHMANOLYSIN-LIKE PEPTIDASE"/>
    <property type="match status" value="1"/>
</dbReference>
<evidence type="ECO:0000256" key="16">
    <source>
        <dbReference type="PIRSR" id="PIRSR601577-1"/>
    </source>
</evidence>
<evidence type="ECO:0000256" key="7">
    <source>
        <dbReference type="ARBA" id="ARBA00022729"/>
    </source>
</evidence>
<keyword evidence="8 18" id="KW-0378">Hydrolase</keyword>
<evidence type="ECO:0000313" key="19">
    <source>
        <dbReference type="EMBL" id="KPI82739.1"/>
    </source>
</evidence>
<evidence type="ECO:0000256" key="13">
    <source>
        <dbReference type="ARBA" id="ARBA00023145"/>
    </source>
</evidence>
<dbReference type="SUPFAM" id="SSF55486">
    <property type="entry name" value="Metalloproteases ('zincins'), catalytic domain"/>
    <property type="match status" value="1"/>
</dbReference>
<dbReference type="Gene3D" id="3.10.170.20">
    <property type="match status" value="1"/>
</dbReference>
<dbReference type="GO" id="GO:0005737">
    <property type="term" value="C:cytoplasm"/>
    <property type="evidence" value="ECO:0007669"/>
    <property type="project" value="TreeGrafter"/>
</dbReference>
<dbReference type="Gene3D" id="3.90.132.10">
    <property type="entry name" value="Leishmanolysin , domain 2"/>
    <property type="match status" value="1"/>
</dbReference>
<evidence type="ECO:0000256" key="1">
    <source>
        <dbReference type="ARBA" id="ARBA00001249"/>
    </source>
</evidence>
<dbReference type="Pfam" id="PF01457">
    <property type="entry name" value="Peptidase_M8"/>
    <property type="match status" value="1"/>
</dbReference>
<feature type="signal peptide" evidence="18">
    <location>
        <begin position="1"/>
        <end position="28"/>
    </location>
</feature>
<evidence type="ECO:0000256" key="4">
    <source>
        <dbReference type="ARBA" id="ARBA00012397"/>
    </source>
</evidence>
<keyword evidence="15" id="KW-0325">Glycoprotein</keyword>
<dbReference type="VEuPathDB" id="TriTrypDB:Lsey_0567_0020"/>
<keyword evidence="20" id="KW-1185">Reference proteome</keyword>
<dbReference type="PRINTS" id="PR00782">
    <property type="entry name" value="LSHMANOLYSIN"/>
</dbReference>
<keyword evidence="11 17" id="KW-0482">Metalloprotease</keyword>
<evidence type="ECO:0000256" key="9">
    <source>
        <dbReference type="ARBA" id="ARBA00022833"/>
    </source>
</evidence>
<keyword evidence="9 17" id="KW-0862">Zinc</keyword>
<keyword evidence="13" id="KW-0865">Zymogen</keyword>
<dbReference type="GO" id="GO:0016020">
    <property type="term" value="C:membrane"/>
    <property type="evidence" value="ECO:0007669"/>
    <property type="project" value="UniProtKB-SubCell"/>
</dbReference>
<keyword evidence="14" id="KW-1015">Disulfide bond</keyword>
<dbReference type="OrthoDB" id="265814at2759"/>
<gene>
    <name evidence="19" type="ORF">ABL78_8248</name>
</gene>
<dbReference type="InterPro" id="IPR001577">
    <property type="entry name" value="Peptidase_M8"/>
</dbReference>
<evidence type="ECO:0000256" key="2">
    <source>
        <dbReference type="ARBA" id="ARBA00004370"/>
    </source>
</evidence>
<comment type="similarity">
    <text evidence="3 18">Belongs to the peptidase M8 family.</text>
</comment>
<dbReference type="GO" id="GO:0004222">
    <property type="term" value="F:metalloendopeptidase activity"/>
    <property type="evidence" value="ECO:0007669"/>
    <property type="project" value="UniProtKB-UniRule"/>
</dbReference>
<feature type="chain" id="PRO_5023975766" description="Leishmanolysin" evidence="18">
    <location>
        <begin position="29"/>
        <end position="364"/>
    </location>
</feature>
<dbReference type="PANTHER" id="PTHR10942">
    <property type="entry name" value="LEISHMANOLYSIN-LIKE PEPTIDASE"/>
    <property type="match status" value="1"/>
</dbReference>
<comment type="catalytic activity">
    <reaction evidence="1 18">
        <text>Preference for hydrophobic residues at P1 and P1' and basic residues at P2' and P3'. A model nonapeptide is cleaved at -Ala-Tyr-|-Leu-Lys-Lys-.</text>
        <dbReference type="EC" id="3.4.24.36"/>
    </reaction>
</comment>
<evidence type="ECO:0000256" key="10">
    <source>
        <dbReference type="ARBA" id="ARBA00022889"/>
    </source>
</evidence>
<keyword evidence="7 18" id="KW-0732">Signal</keyword>
<evidence type="ECO:0000256" key="18">
    <source>
        <dbReference type="RuleBase" id="RU366077"/>
    </source>
</evidence>
<evidence type="ECO:0000256" key="14">
    <source>
        <dbReference type="ARBA" id="ARBA00023157"/>
    </source>
</evidence>
<name>A0A0N0P2A9_LEPSE</name>
<evidence type="ECO:0000256" key="12">
    <source>
        <dbReference type="ARBA" id="ARBA00023136"/>
    </source>
</evidence>
<comment type="subcellular location">
    <subcellularLocation>
        <location evidence="2">Membrane</location>
    </subcellularLocation>
</comment>
<dbReference type="Proteomes" id="UP000038009">
    <property type="component" value="Unassembled WGS sequence"/>
</dbReference>
<keyword evidence="5 18" id="KW-0645">Protease</keyword>
<feature type="non-terminal residue" evidence="19">
    <location>
        <position position="364"/>
    </location>
</feature>
<feature type="binding site" evidence="17">
    <location>
        <position position="276"/>
    </location>
    <ligand>
        <name>Zn(2+)</name>
        <dbReference type="ChEBI" id="CHEBI:29105"/>
        <note>catalytic</note>
    </ligand>
</feature>
<evidence type="ECO:0000256" key="17">
    <source>
        <dbReference type="PIRSR" id="PIRSR601577-2"/>
    </source>
</evidence>
<keyword evidence="12" id="KW-0472">Membrane</keyword>
<evidence type="ECO:0000256" key="11">
    <source>
        <dbReference type="ARBA" id="ARBA00023049"/>
    </source>
</evidence>
<evidence type="ECO:0000256" key="6">
    <source>
        <dbReference type="ARBA" id="ARBA00022723"/>
    </source>
</evidence>
<dbReference type="OMA" id="AANTITW"/>
<protein>
    <recommendedName>
        <fullName evidence="4 18">Leishmanolysin</fullName>
        <ecNumber evidence="4 18">3.4.24.36</ecNumber>
    </recommendedName>
</protein>
<organism evidence="19 20">
    <name type="scientific">Leptomonas seymouri</name>
    <dbReference type="NCBI Taxonomy" id="5684"/>
    <lineage>
        <taxon>Eukaryota</taxon>
        <taxon>Discoba</taxon>
        <taxon>Euglenozoa</taxon>
        <taxon>Kinetoplastea</taxon>
        <taxon>Metakinetoplastina</taxon>
        <taxon>Trypanosomatida</taxon>
        <taxon>Trypanosomatidae</taxon>
        <taxon>Leishmaniinae</taxon>
        <taxon>Leptomonas</taxon>
    </lineage>
</organism>
<feature type="binding site" evidence="17">
    <location>
        <position position="342"/>
    </location>
    <ligand>
        <name>Zn(2+)</name>
        <dbReference type="ChEBI" id="CHEBI:29105"/>
        <note>catalytic</note>
    </ligand>
</feature>
<evidence type="ECO:0000256" key="15">
    <source>
        <dbReference type="ARBA" id="ARBA00023180"/>
    </source>
</evidence>
<evidence type="ECO:0000256" key="3">
    <source>
        <dbReference type="ARBA" id="ARBA00005860"/>
    </source>
</evidence>
<evidence type="ECO:0000313" key="20">
    <source>
        <dbReference type="Proteomes" id="UP000038009"/>
    </source>
</evidence>
<dbReference type="GO" id="GO:0046872">
    <property type="term" value="F:metal ion binding"/>
    <property type="evidence" value="ECO:0007669"/>
    <property type="project" value="UniProtKB-KW"/>
</dbReference>
<proteinExistence type="inferred from homology"/>
<feature type="active site" evidence="16">
    <location>
        <position position="273"/>
    </location>
</feature>
<dbReference type="AlphaFoldDB" id="A0A0N0P2A9"/>
<comment type="caution">
    <text evidence="19">The sequence shown here is derived from an EMBL/GenBank/DDBJ whole genome shotgun (WGS) entry which is preliminary data.</text>
</comment>
<dbReference type="GO" id="GO:0007155">
    <property type="term" value="P:cell adhesion"/>
    <property type="evidence" value="ECO:0007669"/>
    <property type="project" value="UniProtKB-KW"/>
</dbReference>
<keyword evidence="10" id="KW-0130">Cell adhesion</keyword>
<dbReference type="EMBL" id="LJSK01000567">
    <property type="protein sequence ID" value="KPI82739.1"/>
    <property type="molecule type" value="Genomic_DNA"/>
</dbReference>
<accession>A0A0N0P2A9</accession>